<sequence length="129" mass="14785">MFEADVGGCAITSALLVECVGDMEMEENIFKWIALLVEFDSIIALANSHRFVSHHNYVLTRDYNGSGTWMSRTNVEQIEHSMDKMSVQSQERHMMVAKPKFFMDDAGQDSRTMRKERGAYGAYHINTRL</sequence>
<gene>
    <name evidence="1" type="ORF">CASFOL_019962</name>
</gene>
<comment type="caution">
    <text evidence="1">The sequence shown here is derived from an EMBL/GenBank/DDBJ whole genome shotgun (WGS) entry which is preliminary data.</text>
</comment>
<dbReference type="EMBL" id="JAVIJP010000027">
    <property type="protein sequence ID" value="KAL3635415.1"/>
    <property type="molecule type" value="Genomic_DNA"/>
</dbReference>
<keyword evidence="2" id="KW-1185">Reference proteome</keyword>
<reference evidence="2" key="1">
    <citation type="journal article" date="2024" name="IScience">
        <title>Strigolactones Initiate the Formation of Haustorium-like Structures in Castilleja.</title>
        <authorList>
            <person name="Buerger M."/>
            <person name="Peterson D."/>
            <person name="Chory J."/>
        </authorList>
    </citation>
    <scope>NUCLEOTIDE SEQUENCE [LARGE SCALE GENOMIC DNA]</scope>
</reference>
<protein>
    <submittedName>
        <fullName evidence="1">Uncharacterized protein</fullName>
    </submittedName>
</protein>
<accession>A0ABD3CZH9</accession>
<evidence type="ECO:0000313" key="1">
    <source>
        <dbReference type="EMBL" id="KAL3635415.1"/>
    </source>
</evidence>
<proteinExistence type="predicted"/>
<name>A0ABD3CZH9_9LAMI</name>
<organism evidence="1 2">
    <name type="scientific">Castilleja foliolosa</name>
    <dbReference type="NCBI Taxonomy" id="1961234"/>
    <lineage>
        <taxon>Eukaryota</taxon>
        <taxon>Viridiplantae</taxon>
        <taxon>Streptophyta</taxon>
        <taxon>Embryophyta</taxon>
        <taxon>Tracheophyta</taxon>
        <taxon>Spermatophyta</taxon>
        <taxon>Magnoliopsida</taxon>
        <taxon>eudicotyledons</taxon>
        <taxon>Gunneridae</taxon>
        <taxon>Pentapetalae</taxon>
        <taxon>asterids</taxon>
        <taxon>lamiids</taxon>
        <taxon>Lamiales</taxon>
        <taxon>Orobanchaceae</taxon>
        <taxon>Pedicularideae</taxon>
        <taxon>Castillejinae</taxon>
        <taxon>Castilleja</taxon>
    </lineage>
</organism>
<dbReference type="AlphaFoldDB" id="A0ABD3CZH9"/>
<dbReference type="Proteomes" id="UP001632038">
    <property type="component" value="Unassembled WGS sequence"/>
</dbReference>
<evidence type="ECO:0000313" key="2">
    <source>
        <dbReference type="Proteomes" id="UP001632038"/>
    </source>
</evidence>